<evidence type="ECO:0000256" key="8">
    <source>
        <dbReference type="RuleBase" id="RU004506"/>
    </source>
</evidence>
<proteinExistence type="inferred from homology"/>
<dbReference type="Gene3D" id="3.90.1150.10">
    <property type="entry name" value="Aspartate Aminotransferase, domain 1"/>
    <property type="match status" value="1"/>
</dbReference>
<evidence type="ECO:0000256" key="3">
    <source>
        <dbReference type="ARBA" id="ARBA00012239"/>
    </source>
</evidence>
<reference evidence="10" key="1">
    <citation type="journal article" date="2020" name="mSystems">
        <title>Genome- and Community-Level Interaction Insights into Carbon Utilization and Element Cycling Functions of Hydrothermarchaeota in Hydrothermal Sediment.</title>
        <authorList>
            <person name="Zhou Z."/>
            <person name="Liu Y."/>
            <person name="Xu W."/>
            <person name="Pan J."/>
            <person name="Luo Z.H."/>
            <person name="Li M."/>
        </authorList>
    </citation>
    <scope>NUCLEOTIDE SEQUENCE [LARGE SCALE GENOMIC DNA]</scope>
    <source>
        <strain evidence="10">SpSt-732</strain>
    </source>
</reference>
<accession>A0A7C4FC13</accession>
<comment type="caution">
    <text evidence="10">The sequence shown here is derived from an EMBL/GenBank/DDBJ whole genome shotgun (WGS) entry which is preliminary data.</text>
</comment>
<evidence type="ECO:0000256" key="4">
    <source>
        <dbReference type="ARBA" id="ARBA00022679"/>
    </source>
</evidence>
<dbReference type="CDD" id="cd06453">
    <property type="entry name" value="SufS_like"/>
    <property type="match status" value="1"/>
</dbReference>
<dbReference type="InterPro" id="IPR010970">
    <property type="entry name" value="Cys_dSase_SufS"/>
</dbReference>
<dbReference type="Gene3D" id="3.40.640.10">
    <property type="entry name" value="Type I PLP-dependent aspartate aminotransferase-like (Major domain)"/>
    <property type="match status" value="1"/>
</dbReference>
<dbReference type="EC" id="2.8.1.7" evidence="3 8"/>
<evidence type="ECO:0000256" key="6">
    <source>
        <dbReference type="ARBA" id="ARBA00050776"/>
    </source>
</evidence>
<sequence>MLNVEEVRRDFPILSREVHGRRLVYFDNAASTLKPVQVIEAIVEFYKNHYANVHRGFHTLSQEASQMYEEAHEVLAKFINARSWDEVVFVNNSTEGLNLVAYAWGLHNIREGDEIVVTVMDHHSSMLPWRRIAELRRARVRYIGVTREGYLNYSQLDEVITEKTRVVSFPVASNVLGTINDVKRIVKRAREVGALVVADGAQSVPHIPTDVRELGVDFLAFSGHKMLGPTGSGVLWGRRDVLQELKPFKVGGDTIRDVTLEDVAWLEPPWRFEAGTPNIEAAIGLARAAEYLMKVGMENVRLHEIELVGYTLKRLSEELGEEVRYYGPRNPEDKTGVVAFNVRDLHFHVVAQALDYLGIAVRSGMHCAHPLHYSLGISHENPPPAEVPQSVEERLKRFGSVRASFYIYNTKEEVDYFIGALMFILMVREQLKTKPVSAVCTGT</sequence>
<comment type="catalytic activity">
    <reaction evidence="6 8">
        <text>(sulfur carrier)-H + L-cysteine = (sulfur carrier)-SH + L-alanine</text>
        <dbReference type="Rhea" id="RHEA:43892"/>
        <dbReference type="Rhea" id="RHEA-COMP:14737"/>
        <dbReference type="Rhea" id="RHEA-COMP:14739"/>
        <dbReference type="ChEBI" id="CHEBI:29917"/>
        <dbReference type="ChEBI" id="CHEBI:35235"/>
        <dbReference type="ChEBI" id="CHEBI:57972"/>
        <dbReference type="ChEBI" id="CHEBI:64428"/>
        <dbReference type="EC" id="2.8.1.7"/>
    </reaction>
</comment>
<evidence type="ECO:0000259" key="9">
    <source>
        <dbReference type="Pfam" id="PF00266"/>
    </source>
</evidence>
<dbReference type="GO" id="GO:0031071">
    <property type="term" value="F:cysteine desulfurase activity"/>
    <property type="evidence" value="ECO:0007669"/>
    <property type="project" value="UniProtKB-UniRule"/>
</dbReference>
<keyword evidence="5 8" id="KW-0663">Pyridoxal phosphate</keyword>
<comment type="function">
    <text evidence="8">Catalyzes the removal of elemental sulfur and selenium atoms from L-cysteine, L-cystine, L-selenocysteine, and L-selenocystine to produce L-alanine.</text>
</comment>
<dbReference type="PANTHER" id="PTHR43586">
    <property type="entry name" value="CYSTEINE DESULFURASE"/>
    <property type="match status" value="1"/>
</dbReference>
<dbReference type="EMBL" id="DTFF01000063">
    <property type="protein sequence ID" value="HGI88142.1"/>
    <property type="molecule type" value="Genomic_DNA"/>
</dbReference>
<protein>
    <recommendedName>
        <fullName evidence="3 8">Cysteine desulfurase</fullName>
        <ecNumber evidence="3 8">2.8.1.7</ecNumber>
    </recommendedName>
</protein>
<dbReference type="Pfam" id="PF00266">
    <property type="entry name" value="Aminotran_5"/>
    <property type="match status" value="1"/>
</dbReference>
<evidence type="ECO:0000256" key="2">
    <source>
        <dbReference type="ARBA" id="ARBA00010447"/>
    </source>
</evidence>
<dbReference type="InterPro" id="IPR000192">
    <property type="entry name" value="Aminotrans_V_dom"/>
</dbReference>
<dbReference type="InterPro" id="IPR020578">
    <property type="entry name" value="Aminotrans_V_PyrdxlP_BS"/>
</dbReference>
<dbReference type="InterPro" id="IPR015421">
    <property type="entry name" value="PyrdxlP-dep_Trfase_major"/>
</dbReference>
<evidence type="ECO:0000256" key="1">
    <source>
        <dbReference type="ARBA" id="ARBA00001933"/>
    </source>
</evidence>
<dbReference type="NCBIfam" id="TIGR01979">
    <property type="entry name" value="sufS"/>
    <property type="match status" value="1"/>
</dbReference>
<keyword evidence="4 8" id="KW-0808">Transferase</keyword>
<gene>
    <name evidence="10" type="primary">sufS</name>
    <name evidence="10" type="ORF">ENV14_07150</name>
</gene>
<evidence type="ECO:0000256" key="7">
    <source>
        <dbReference type="RuleBase" id="RU004504"/>
    </source>
</evidence>
<dbReference type="InterPro" id="IPR015424">
    <property type="entry name" value="PyrdxlP-dep_Trfase"/>
</dbReference>
<dbReference type="PANTHER" id="PTHR43586:SF8">
    <property type="entry name" value="CYSTEINE DESULFURASE 1, CHLOROPLASTIC"/>
    <property type="match status" value="1"/>
</dbReference>
<dbReference type="GO" id="GO:0030170">
    <property type="term" value="F:pyridoxal phosphate binding"/>
    <property type="evidence" value="ECO:0007669"/>
    <property type="project" value="UniProtKB-UniRule"/>
</dbReference>
<dbReference type="SUPFAM" id="SSF53383">
    <property type="entry name" value="PLP-dependent transferases"/>
    <property type="match status" value="1"/>
</dbReference>
<comment type="similarity">
    <text evidence="2 8">Belongs to the class-V pyridoxal-phosphate-dependent aminotransferase family. Csd subfamily.</text>
</comment>
<name>A0A7C4FC13_9CREN</name>
<feature type="domain" description="Aminotransferase class V" evidence="9">
    <location>
        <begin position="24"/>
        <end position="417"/>
    </location>
</feature>
<dbReference type="PROSITE" id="PS00595">
    <property type="entry name" value="AA_TRANSFER_CLASS_5"/>
    <property type="match status" value="1"/>
</dbReference>
<dbReference type="InterPro" id="IPR015422">
    <property type="entry name" value="PyrdxlP-dep_Trfase_small"/>
</dbReference>
<dbReference type="AlphaFoldDB" id="A0A7C4FC13"/>
<evidence type="ECO:0000256" key="5">
    <source>
        <dbReference type="ARBA" id="ARBA00022898"/>
    </source>
</evidence>
<evidence type="ECO:0000313" key="10">
    <source>
        <dbReference type="EMBL" id="HGI88142.1"/>
    </source>
</evidence>
<dbReference type="GO" id="GO:0006534">
    <property type="term" value="P:cysteine metabolic process"/>
    <property type="evidence" value="ECO:0007669"/>
    <property type="project" value="UniProtKB-UniRule"/>
</dbReference>
<organism evidence="10">
    <name type="scientific">Ignisphaera aggregans</name>
    <dbReference type="NCBI Taxonomy" id="334771"/>
    <lineage>
        <taxon>Archaea</taxon>
        <taxon>Thermoproteota</taxon>
        <taxon>Thermoprotei</taxon>
        <taxon>Desulfurococcales</taxon>
        <taxon>Desulfurococcaceae</taxon>
        <taxon>Ignisphaera</taxon>
    </lineage>
</organism>
<comment type="cofactor">
    <cofactor evidence="1 7">
        <name>pyridoxal 5'-phosphate</name>
        <dbReference type="ChEBI" id="CHEBI:597326"/>
    </cofactor>
</comment>